<dbReference type="RefSeq" id="WP_021648741.1">
    <property type="nucleotide sequence ID" value="NZ_BNGZ01000014.1"/>
</dbReference>
<dbReference type="Pfam" id="PF01943">
    <property type="entry name" value="Polysacc_synt"/>
    <property type="match status" value="1"/>
</dbReference>
<evidence type="ECO:0000313" key="7">
    <source>
        <dbReference type="EMBL" id="UNL82333.1"/>
    </source>
</evidence>
<evidence type="ECO:0000313" key="8">
    <source>
        <dbReference type="Proteomes" id="UP000829452"/>
    </source>
</evidence>
<dbReference type="InterPro" id="IPR002797">
    <property type="entry name" value="Polysacc_synth"/>
</dbReference>
<feature type="transmembrane region" description="Helical" evidence="6">
    <location>
        <begin position="324"/>
        <end position="344"/>
    </location>
</feature>
<keyword evidence="5 6" id="KW-0472">Membrane</keyword>
<evidence type="ECO:0000256" key="2">
    <source>
        <dbReference type="ARBA" id="ARBA00022475"/>
    </source>
</evidence>
<feature type="transmembrane region" description="Helical" evidence="6">
    <location>
        <begin position="142"/>
        <end position="165"/>
    </location>
</feature>
<accession>A0A0M0VJ27</accession>
<evidence type="ECO:0000256" key="6">
    <source>
        <dbReference type="SAM" id="Phobius"/>
    </source>
</evidence>
<dbReference type="AlphaFoldDB" id="A0A0M0VJ27"/>
<dbReference type="GO" id="GO:0005886">
    <property type="term" value="C:plasma membrane"/>
    <property type="evidence" value="ECO:0007669"/>
    <property type="project" value="UniProtKB-SubCell"/>
</dbReference>
<evidence type="ECO:0000256" key="4">
    <source>
        <dbReference type="ARBA" id="ARBA00022989"/>
    </source>
</evidence>
<keyword evidence="3 6" id="KW-0812">Transmembrane</keyword>
<reference evidence="7" key="1">
    <citation type="submission" date="2020-02" db="EMBL/GenBank/DDBJ databases">
        <title>The Isolation and identification of Lactobacillus and Bifidobacterium species from dairy as potential probiotics for calf scour mitigation.</title>
        <authorList>
            <person name="Dhadda K."/>
            <person name="Guan L."/>
            <person name="Chen Y."/>
            <person name="Malmuthuge N."/>
        </authorList>
    </citation>
    <scope>NUCLEOTIDE SEQUENCE</scope>
    <source>
        <strain evidence="7">B1</strain>
    </source>
</reference>
<feature type="transmembrane region" description="Helical" evidence="6">
    <location>
        <begin position="113"/>
        <end position="130"/>
    </location>
</feature>
<keyword evidence="2" id="KW-1003">Cell membrane</keyword>
<feature type="transmembrane region" description="Helical" evidence="6">
    <location>
        <begin position="79"/>
        <end position="101"/>
    </location>
</feature>
<sequence length="471" mass="52263">MGKYKNLLVNVGIFGLSAVATKLMAFILMPLYTLYLSTEEYGIMDMATIMVTTLFPVLTLLISEGMLRFTLDDKSKAAFYITETMLVMLASCVLLAILLPVFDLPIFGGLGRYKIWFLLSYAALCFPSVMGTVARAMDQMKLIAYASILSALIMGVLAYALIAGMNLGLMGYFYSYIVGNGSAILVYLFAGKQYQFIDFTVWRNNASLRKQLWRYSLPLAPNSLCNQIQTTVSRFIITGVLGISASGLYAAASKIPNLLNVLQQIVQQAWQLSAFQEFKSSGLKHFYDVIWRVYHALMSIGSALVIALSPFIAKVLMQRQFYSVWPLISILVLAFYLGAINNYLGTIYQAYMRTKPLLIATIVGTVSCLAFTAMFVHSWGILAAALGVLVGSLTIFVIRVIDIRRLMRVDMRPFPTAITMGLLAAQSVVTLIQCDHYLSLSLICLLSIAGAQCYELKPLINLMFGRRKYTA</sequence>
<comment type="subcellular location">
    <subcellularLocation>
        <location evidence="1">Cell membrane</location>
        <topology evidence="1">Multi-pass membrane protein</topology>
    </subcellularLocation>
</comment>
<organism evidence="7 8">
    <name type="scientific">Bifidobacterium longum subsp. longum</name>
    <dbReference type="NCBI Taxonomy" id="1679"/>
    <lineage>
        <taxon>Bacteria</taxon>
        <taxon>Bacillati</taxon>
        <taxon>Actinomycetota</taxon>
        <taxon>Actinomycetes</taxon>
        <taxon>Bifidobacteriales</taxon>
        <taxon>Bifidobacteriaceae</taxon>
        <taxon>Bifidobacterium</taxon>
    </lineage>
</organism>
<dbReference type="InterPro" id="IPR050833">
    <property type="entry name" value="Poly_Biosynth_Transport"/>
</dbReference>
<feature type="transmembrane region" description="Helical" evidence="6">
    <location>
        <begin position="171"/>
        <end position="190"/>
    </location>
</feature>
<feature type="transmembrane region" description="Helical" evidence="6">
    <location>
        <begin position="381"/>
        <end position="401"/>
    </location>
</feature>
<protein>
    <submittedName>
        <fullName evidence="7">Oligosaccharide flippase family protein</fullName>
    </submittedName>
</protein>
<evidence type="ECO:0000256" key="5">
    <source>
        <dbReference type="ARBA" id="ARBA00023136"/>
    </source>
</evidence>
<feature type="transmembrane region" description="Helical" evidence="6">
    <location>
        <begin position="356"/>
        <end position="375"/>
    </location>
</feature>
<feature type="transmembrane region" description="Helical" evidence="6">
    <location>
        <begin position="47"/>
        <end position="67"/>
    </location>
</feature>
<gene>
    <name evidence="7" type="ORF">G8B11_08620</name>
</gene>
<evidence type="ECO:0000256" key="3">
    <source>
        <dbReference type="ARBA" id="ARBA00022692"/>
    </source>
</evidence>
<feature type="transmembrane region" description="Helical" evidence="6">
    <location>
        <begin position="7"/>
        <end position="35"/>
    </location>
</feature>
<keyword evidence="4 6" id="KW-1133">Transmembrane helix</keyword>
<dbReference type="PANTHER" id="PTHR30250:SF11">
    <property type="entry name" value="O-ANTIGEN TRANSPORTER-RELATED"/>
    <property type="match status" value="1"/>
</dbReference>
<evidence type="ECO:0000256" key="1">
    <source>
        <dbReference type="ARBA" id="ARBA00004651"/>
    </source>
</evidence>
<dbReference type="PANTHER" id="PTHR30250">
    <property type="entry name" value="PST FAMILY PREDICTED COLANIC ACID TRANSPORTER"/>
    <property type="match status" value="1"/>
</dbReference>
<feature type="transmembrane region" description="Helical" evidence="6">
    <location>
        <begin position="289"/>
        <end position="312"/>
    </location>
</feature>
<dbReference type="EMBL" id="CP049772">
    <property type="protein sequence ID" value="UNL82333.1"/>
    <property type="molecule type" value="Genomic_DNA"/>
</dbReference>
<dbReference type="Proteomes" id="UP000829452">
    <property type="component" value="Chromosome"/>
</dbReference>
<proteinExistence type="predicted"/>
<name>A0A0M0VJ27_BIFLL</name>